<feature type="region of interest" description="Disordered" evidence="8">
    <location>
        <begin position="783"/>
        <end position="815"/>
    </location>
</feature>
<feature type="transmembrane region" description="Helical" evidence="9">
    <location>
        <begin position="431"/>
        <end position="451"/>
    </location>
</feature>
<reference evidence="10 11" key="1">
    <citation type="submission" date="2023-11" db="EMBL/GenBank/DDBJ databases">
        <title>MicrobeMod: A computational toolkit for identifying prokaryotic methylation and restriction-modification with nanopore sequencing.</title>
        <authorList>
            <person name="Crits-Christoph A."/>
            <person name="Kang S.C."/>
            <person name="Lee H."/>
            <person name="Ostrov N."/>
        </authorList>
    </citation>
    <scope>NUCLEOTIDE SEQUENCE [LARGE SCALE GENOMIC DNA]</scope>
    <source>
        <strain evidence="10 11">DSMZ 700</strain>
    </source>
</reference>
<dbReference type="Gene3D" id="1.20.1640.10">
    <property type="entry name" value="Multidrug efflux transporter AcrB transmembrane domain"/>
    <property type="match status" value="3"/>
</dbReference>
<protein>
    <submittedName>
        <fullName evidence="10">Efflux RND transporter permease subunit</fullName>
    </submittedName>
</protein>
<dbReference type="Proteomes" id="UP001279553">
    <property type="component" value="Unassembled WGS sequence"/>
</dbReference>
<comment type="caution">
    <text evidence="10">The sequence shown here is derived from an EMBL/GenBank/DDBJ whole genome shotgun (WGS) entry which is preliminary data.</text>
</comment>
<dbReference type="SUPFAM" id="SSF82693">
    <property type="entry name" value="Multidrug efflux transporter AcrB pore domain, PN1, PN2, PC1 and PC2 subdomains"/>
    <property type="match status" value="3"/>
</dbReference>
<dbReference type="PRINTS" id="PR00702">
    <property type="entry name" value="ACRIFLAVINRP"/>
</dbReference>
<dbReference type="FunFam" id="3.30.70.1430:FF:000001">
    <property type="entry name" value="Efflux pump membrane transporter"/>
    <property type="match status" value="1"/>
</dbReference>
<feature type="transmembrane region" description="Helical" evidence="9">
    <location>
        <begin position="1031"/>
        <end position="1056"/>
    </location>
</feature>
<dbReference type="Gene3D" id="3.30.70.1320">
    <property type="entry name" value="Multidrug efflux transporter AcrB pore domain like"/>
    <property type="match status" value="1"/>
</dbReference>
<keyword evidence="7 9" id="KW-0472">Membrane</keyword>
<sequence length="1082" mass="113429">MNISAPFIGRPVATTLLAIAIFLLGVLGYRSLPVSSLPQVDFPTIQVVTKLPGASPDTASKLLTAPLERQFGEIAGLSSMSSISSQNTSAITLRFDLSVSLDTAAQNVQAAINAASGTLPPNLQYPPTYTEVNPADAPIVSIALTSTTVPIYTIANAAQTQIVPKLSEISGVGNVSVEGGMTKAIRINVNPARLAAYGLSLEDVRNAISNANQTGAKGAFDGKNQAYTLGANDQITAPAQYRNLIIAYSHDAPVRLSAVGTVTDGLENNQQLGSYNNVPAVVLDIQRQPGANIVSTVQRVQSALGELRKDLPPGIKVQIVANRTGTIKASVNDVQITLITSALLVILVIFLFLPNPRAVLIPAVALPLSIVATFAVMSELGYQLDNLSLMALTVASGFVVDDAIVMIENIVRFIEAGETPMRAAYLGSRQIGFTIVSLTISLVAVFIPLLFMPGVIGRLFSEFAVTLAIAVVISAVISLTLTPMMSARLLRPADQSKPGRVARAAEAGLLALRNRYQTGLDWSLRHRRFMMLLFGATIVITGILFYVIPKALLPQEDTGAIVAVTQGAQSISLDAMNKLQSQAVATILRNKAVAGVTSLLGSGLTNPTPNTGRLNITLTPFGKRPGITTVISQLQSSLAGIPGLNIYMQPVQDITLSSRISPTQYQYTLTDTNQTELDLWARKIQAAMAKLPQLADLASDQQNQGLETYIKVDRAAAARLGISMATIEAVLYDAFGQRQISTIYTQNAQYRVVLGVDPQYASSPQALASIYLPASGLSSSSSTTALGPGGSVSGNSTTTAGSASSTTSSSGTANSNTLANLPAQVPLTQVATIERKFGPLAITREDQFPSVTLSFNLANGSSLGAAESAILGAERKLGIPETISGSFSGAAAEFQTSLAQEPWLILAALVVIYIVLGVLYESTIHPLTILSTLPSAGVGALLALMITGTEFTLVALVGIVLLMGIVKKNGIIMVDFAIEAERNRGLSPEAAIMEAAILRFRPIMMTTLAALFGAVPLVLEGGAGSELRAPLGITIIGGLLLSQLLTLFTTPVIYLAMDRLRPASRLASASETNGPGAPAPAE</sequence>
<feature type="transmembrane region" description="Helical" evidence="9">
    <location>
        <begin position="334"/>
        <end position="352"/>
    </location>
</feature>
<name>A0AAW9DRC4_ACIAO</name>
<dbReference type="Gene3D" id="3.30.70.1440">
    <property type="entry name" value="Multidrug efflux transporter AcrB pore domain"/>
    <property type="match status" value="2"/>
</dbReference>
<dbReference type="GO" id="GO:0042910">
    <property type="term" value="F:xenobiotic transmembrane transporter activity"/>
    <property type="evidence" value="ECO:0007669"/>
    <property type="project" value="TreeGrafter"/>
</dbReference>
<evidence type="ECO:0000256" key="2">
    <source>
        <dbReference type="ARBA" id="ARBA00022448"/>
    </source>
</evidence>
<keyword evidence="4" id="KW-0997">Cell inner membrane</keyword>
<evidence type="ECO:0000256" key="1">
    <source>
        <dbReference type="ARBA" id="ARBA00004429"/>
    </source>
</evidence>
<feature type="transmembrane region" description="Helical" evidence="9">
    <location>
        <begin position="359"/>
        <end position="377"/>
    </location>
</feature>
<proteinExistence type="predicted"/>
<gene>
    <name evidence="10" type="ORF">SIL87_09945</name>
</gene>
<dbReference type="AlphaFoldDB" id="A0AAW9DRC4"/>
<organism evidence="10 11">
    <name type="scientific">Acidiphilium acidophilum</name>
    <name type="common">Thiobacillus acidophilus</name>
    <dbReference type="NCBI Taxonomy" id="76588"/>
    <lineage>
        <taxon>Bacteria</taxon>
        <taxon>Pseudomonadati</taxon>
        <taxon>Pseudomonadota</taxon>
        <taxon>Alphaproteobacteria</taxon>
        <taxon>Acetobacterales</taxon>
        <taxon>Acidocellaceae</taxon>
        <taxon>Acidiphilium</taxon>
    </lineage>
</organism>
<feature type="transmembrane region" description="Helical" evidence="9">
    <location>
        <begin position="529"/>
        <end position="548"/>
    </location>
</feature>
<evidence type="ECO:0000256" key="9">
    <source>
        <dbReference type="SAM" id="Phobius"/>
    </source>
</evidence>
<evidence type="ECO:0000313" key="11">
    <source>
        <dbReference type="Proteomes" id="UP001279553"/>
    </source>
</evidence>
<accession>A0AAW9DRC4</accession>
<dbReference type="Pfam" id="PF00873">
    <property type="entry name" value="ACR_tran"/>
    <property type="match status" value="2"/>
</dbReference>
<dbReference type="PANTHER" id="PTHR32063">
    <property type="match status" value="1"/>
</dbReference>
<dbReference type="Gene3D" id="3.30.70.1430">
    <property type="entry name" value="Multidrug efflux transporter AcrB pore domain"/>
    <property type="match status" value="2"/>
</dbReference>
<dbReference type="InterPro" id="IPR001036">
    <property type="entry name" value="Acrflvin-R"/>
</dbReference>
<dbReference type="FunFam" id="1.20.1640.10:FF:000001">
    <property type="entry name" value="Efflux pump membrane transporter"/>
    <property type="match status" value="1"/>
</dbReference>
<evidence type="ECO:0000256" key="7">
    <source>
        <dbReference type="ARBA" id="ARBA00023136"/>
    </source>
</evidence>
<feature type="transmembrane region" description="Helical" evidence="9">
    <location>
        <begin position="903"/>
        <end position="920"/>
    </location>
</feature>
<feature type="transmembrane region" description="Helical" evidence="9">
    <location>
        <begin position="463"/>
        <end position="481"/>
    </location>
</feature>
<evidence type="ECO:0000256" key="8">
    <source>
        <dbReference type="SAM" id="MobiDB-lite"/>
    </source>
</evidence>
<evidence type="ECO:0000256" key="3">
    <source>
        <dbReference type="ARBA" id="ARBA00022475"/>
    </source>
</evidence>
<dbReference type="InterPro" id="IPR027463">
    <property type="entry name" value="AcrB_DN_DC_subdom"/>
</dbReference>
<keyword evidence="6 9" id="KW-1133">Transmembrane helix</keyword>
<keyword evidence="3" id="KW-1003">Cell membrane</keyword>
<feature type="compositionally biased region" description="Low complexity" evidence="8">
    <location>
        <begin position="793"/>
        <end position="815"/>
    </location>
</feature>
<dbReference type="SUPFAM" id="SSF82714">
    <property type="entry name" value="Multidrug efflux transporter AcrB TolC docking domain, DN and DC subdomains"/>
    <property type="match status" value="2"/>
</dbReference>
<evidence type="ECO:0000256" key="4">
    <source>
        <dbReference type="ARBA" id="ARBA00022519"/>
    </source>
</evidence>
<dbReference type="GO" id="GO:0005886">
    <property type="term" value="C:plasma membrane"/>
    <property type="evidence" value="ECO:0007669"/>
    <property type="project" value="UniProtKB-SubCell"/>
</dbReference>
<dbReference type="RefSeq" id="WP_319614001.1">
    <property type="nucleotide sequence ID" value="NZ_JAWXYB010000018.1"/>
</dbReference>
<feature type="transmembrane region" description="Helical" evidence="9">
    <location>
        <begin position="998"/>
        <end position="1019"/>
    </location>
</feature>
<evidence type="ECO:0000256" key="6">
    <source>
        <dbReference type="ARBA" id="ARBA00022989"/>
    </source>
</evidence>
<dbReference type="SUPFAM" id="SSF82866">
    <property type="entry name" value="Multidrug efflux transporter AcrB transmembrane domain"/>
    <property type="match status" value="2"/>
</dbReference>
<evidence type="ECO:0000313" key="10">
    <source>
        <dbReference type="EMBL" id="MDX5931084.1"/>
    </source>
</evidence>
<keyword evidence="5 9" id="KW-0812">Transmembrane</keyword>
<dbReference type="EMBL" id="JAWXYB010000018">
    <property type="protein sequence ID" value="MDX5931084.1"/>
    <property type="molecule type" value="Genomic_DNA"/>
</dbReference>
<dbReference type="PANTHER" id="PTHR32063:SF78">
    <property type="entry name" value="ACRB_ACRD_ACRF FAMILY PROTEIN"/>
    <property type="match status" value="1"/>
</dbReference>
<comment type="subcellular location">
    <subcellularLocation>
        <location evidence="1">Cell inner membrane</location>
        <topology evidence="1">Multi-pass membrane protein</topology>
    </subcellularLocation>
</comment>
<keyword evidence="11" id="KW-1185">Reference proteome</keyword>
<keyword evidence="2" id="KW-0813">Transport</keyword>
<evidence type="ECO:0000256" key="5">
    <source>
        <dbReference type="ARBA" id="ARBA00022692"/>
    </source>
</evidence>
<dbReference type="Gene3D" id="3.30.2090.10">
    <property type="entry name" value="Multidrug efflux transporter AcrB TolC docking domain, DN and DC subdomains"/>
    <property type="match status" value="3"/>
</dbReference>